<evidence type="ECO:0000313" key="4">
    <source>
        <dbReference type="Proteomes" id="UP000809273"/>
    </source>
</evidence>
<protein>
    <submittedName>
        <fullName evidence="3">AMP-binding protein</fullName>
    </submittedName>
</protein>
<evidence type="ECO:0000259" key="1">
    <source>
        <dbReference type="Pfam" id="PF00501"/>
    </source>
</evidence>
<dbReference type="Proteomes" id="UP000809273">
    <property type="component" value="Unassembled WGS sequence"/>
</dbReference>
<dbReference type="EMBL" id="JAFGIX010000003">
    <property type="protein sequence ID" value="MBN1571633.1"/>
    <property type="molecule type" value="Genomic_DNA"/>
</dbReference>
<comment type="caution">
    <text evidence="3">The sequence shown here is derived from an EMBL/GenBank/DDBJ whole genome shotgun (WGS) entry which is preliminary data.</text>
</comment>
<accession>A0A9D8KCI5</accession>
<dbReference type="PANTHER" id="PTHR43767:SF1">
    <property type="entry name" value="NONRIBOSOMAL PEPTIDE SYNTHASE PES1 (EUROFUNG)-RELATED"/>
    <property type="match status" value="1"/>
</dbReference>
<dbReference type="PANTHER" id="PTHR43767">
    <property type="entry name" value="LONG-CHAIN-FATTY-ACID--COA LIGASE"/>
    <property type="match status" value="1"/>
</dbReference>
<dbReference type="InterPro" id="IPR025110">
    <property type="entry name" value="AMP-bd_C"/>
</dbReference>
<sequence>MAKNSAEEKRFWTKSYGRKIPDVDPKLFENNLLDLFKKSLTEKREKPAFVFMDVPVTFGELDLYSNRFANLLIKNGFKKGDVVGICLPNIPEFPIAWLGALKTGCVVSGVSPLLSINEMEHQIKDSEMKGFVTLDIIFAERVTKIAQKLPKLDLIVATNVGNFLPKIKRVLGKLLKKLPSGEVTPIEGKIVLNLPDVIKAGAYSDTAPNVKISPDDIALIMYTGGTTGVPKGALLSHRNNVAEILVANKYMEWEKEVGPVLSAFPMFHIAGMAFNEFSVYNGWTQLLLPDPRNTDFLCNILEKYRPHLIANVPSLYYLLLSNPKFRKLDHSDLAQCISAAAPFPVGSQKELESIIGKEKLIELYGMTETAAITVMNPIKGKKKLGTIGLPMINTDIKLVDPATGKEAKQGEPGELLIRCPQLMVGYFKNHEETKRAVDSEGYMHTGDVMVQDEDGYLTIVDRTKDMIIVSGFKVFSKKVEDIIATHPAVEIAATVGVPNPDRPGSEMVRAYLTLSPSIDPGTDKEALKKEILGYAKERLAPYEVPKEIEILSEMPLTSVGKLDKKVLRK</sequence>
<reference evidence="3" key="2">
    <citation type="submission" date="2021-01" db="EMBL/GenBank/DDBJ databases">
        <authorList>
            <person name="Hahn C.R."/>
            <person name="Youssef N.H."/>
            <person name="Elshahed M."/>
        </authorList>
    </citation>
    <scope>NUCLEOTIDE SEQUENCE</scope>
    <source>
        <strain evidence="3">Zod_Metabat.24</strain>
    </source>
</reference>
<dbReference type="InterPro" id="IPR045851">
    <property type="entry name" value="AMP-bd_C_sf"/>
</dbReference>
<dbReference type="SUPFAM" id="SSF56801">
    <property type="entry name" value="Acetyl-CoA synthetase-like"/>
    <property type="match status" value="1"/>
</dbReference>
<dbReference type="GO" id="GO:0016878">
    <property type="term" value="F:acid-thiol ligase activity"/>
    <property type="evidence" value="ECO:0007669"/>
    <property type="project" value="UniProtKB-ARBA"/>
</dbReference>
<evidence type="ECO:0000259" key="2">
    <source>
        <dbReference type="Pfam" id="PF13193"/>
    </source>
</evidence>
<dbReference type="InterPro" id="IPR042099">
    <property type="entry name" value="ANL_N_sf"/>
</dbReference>
<gene>
    <name evidence="3" type="ORF">JW984_00375</name>
</gene>
<dbReference type="InterPro" id="IPR020845">
    <property type="entry name" value="AMP-binding_CS"/>
</dbReference>
<organism evidence="3 4">
    <name type="scientific">Candidatus Zymogenus saltonus</name>
    <dbReference type="NCBI Taxonomy" id="2844893"/>
    <lineage>
        <taxon>Bacteria</taxon>
        <taxon>Deltaproteobacteria</taxon>
        <taxon>Candidatus Zymogenia</taxon>
        <taxon>Candidatus Zymogeniales</taxon>
        <taxon>Candidatus Zymogenaceae</taxon>
        <taxon>Candidatus Zymogenus</taxon>
    </lineage>
</organism>
<reference evidence="3" key="1">
    <citation type="journal article" date="2021" name="Environ. Microbiol.">
        <title>Genomic characterization of three novel Desulfobacterota classes expand the metabolic and phylogenetic diversity of the phylum.</title>
        <authorList>
            <person name="Murphy C.L."/>
            <person name="Biggerstaff J."/>
            <person name="Eichhorn A."/>
            <person name="Ewing E."/>
            <person name="Shahan R."/>
            <person name="Soriano D."/>
            <person name="Stewart S."/>
            <person name="VanMol K."/>
            <person name="Walker R."/>
            <person name="Walters P."/>
            <person name="Elshahed M.S."/>
            <person name="Youssef N.H."/>
        </authorList>
    </citation>
    <scope>NUCLEOTIDE SEQUENCE</scope>
    <source>
        <strain evidence="3">Zod_Metabat.24</strain>
    </source>
</reference>
<dbReference type="PROSITE" id="PS00455">
    <property type="entry name" value="AMP_BINDING"/>
    <property type="match status" value="1"/>
</dbReference>
<evidence type="ECO:0000313" key="3">
    <source>
        <dbReference type="EMBL" id="MBN1571633.1"/>
    </source>
</evidence>
<proteinExistence type="predicted"/>
<dbReference type="InterPro" id="IPR050237">
    <property type="entry name" value="ATP-dep_AMP-bd_enzyme"/>
</dbReference>
<dbReference type="Pfam" id="PF00501">
    <property type="entry name" value="AMP-binding"/>
    <property type="match status" value="1"/>
</dbReference>
<dbReference type="InterPro" id="IPR000873">
    <property type="entry name" value="AMP-dep_synth/lig_dom"/>
</dbReference>
<feature type="domain" description="AMP-binding enzyme C-terminal" evidence="2">
    <location>
        <begin position="478"/>
        <end position="561"/>
    </location>
</feature>
<dbReference type="Gene3D" id="3.30.300.30">
    <property type="match status" value="1"/>
</dbReference>
<dbReference type="Gene3D" id="3.40.50.12780">
    <property type="entry name" value="N-terminal domain of ligase-like"/>
    <property type="match status" value="1"/>
</dbReference>
<feature type="domain" description="AMP-dependent synthetase/ligase" evidence="1">
    <location>
        <begin position="37"/>
        <end position="427"/>
    </location>
</feature>
<dbReference type="Pfam" id="PF13193">
    <property type="entry name" value="AMP-binding_C"/>
    <property type="match status" value="1"/>
</dbReference>
<name>A0A9D8KCI5_9DELT</name>
<dbReference type="AlphaFoldDB" id="A0A9D8KCI5"/>